<dbReference type="OrthoDB" id="3268254at2"/>
<accession>A0A0A2EKD2</accession>
<sequence length="120" mass="13922">MKTIENRNTNGRPPKRPVEKKKYKVTLKMATEEFYSLKAKARLAGIIRSEYIRRCIAASIVRQRLSPELMNHIRQLSGMANNVNQIAHKANAMGYTRVYQDNLAMTERLDNIIKRIEDDC</sequence>
<reference evidence="2 3" key="1">
    <citation type="submission" date="2014-08" db="EMBL/GenBank/DDBJ databases">
        <title>Porphyromonas cangingivalis strain:COT-109_OH1386 Genome sequencing.</title>
        <authorList>
            <person name="Wallis C."/>
            <person name="Deusch O."/>
            <person name="O'Flynn C."/>
            <person name="Davis I."/>
            <person name="Jospin G."/>
            <person name="Darling A.E."/>
            <person name="Coil D.A."/>
            <person name="Alexiev A."/>
            <person name="Horsfall A."/>
            <person name="Kirkwood N."/>
            <person name="Harris S."/>
            <person name="Eisen J.A."/>
        </authorList>
    </citation>
    <scope>NUCLEOTIDE SEQUENCE [LARGE SCALE GENOMIC DNA]</scope>
    <source>
        <strain evidence="3">COT-109 OH1386</strain>
    </source>
</reference>
<proteinExistence type="predicted"/>
<organism evidence="2 3">
    <name type="scientific">Porphyromonas cangingivalis</name>
    <dbReference type="NCBI Taxonomy" id="36874"/>
    <lineage>
        <taxon>Bacteria</taxon>
        <taxon>Pseudomonadati</taxon>
        <taxon>Bacteroidota</taxon>
        <taxon>Bacteroidia</taxon>
        <taxon>Bacteroidales</taxon>
        <taxon>Porphyromonadaceae</taxon>
        <taxon>Porphyromonas</taxon>
    </lineage>
</organism>
<feature type="compositionally biased region" description="Polar residues" evidence="1">
    <location>
        <begin position="1"/>
        <end position="11"/>
    </location>
</feature>
<name>A0A0A2EKD2_PORCN</name>
<evidence type="ECO:0000313" key="2">
    <source>
        <dbReference type="EMBL" id="KGN79311.1"/>
    </source>
</evidence>
<protein>
    <submittedName>
        <fullName evidence="2">Mobilization protein</fullName>
    </submittedName>
</protein>
<comment type="caution">
    <text evidence="2">The sequence shown here is derived from an EMBL/GenBank/DDBJ whole genome shotgun (WGS) entry which is preliminary data.</text>
</comment>
<gene>
    <name evidence="2" type="ORF">HQ35_08430</name>
</gene>
<dbReference type="Pfam" id="PF21983">
    <property type="entry name" value="NikA-like"/>
    <property type="match status" value="1"/>
</dbReference>
<dbReference type="Proteomes" id="UP000030125">
    <property type="component" value="Unassembled WGS sequence"/>
</dbReference>
<dbReference type="EMBL" id="JQJD01000051">
    <property type="protein sequence ID" value="KGN79311.1"/>
    <property type="molecule type" value="Genomic_DNA"/>
</dbReference>
<dbReference type="AlphaFoldDB" id="A0A0A2EKD2"/>
<evidence type="ECO:0000256" key="1">
    <source>
        <dbReference type="SAM" id="MobiDB-lite"/>
    </source>
</evidence>
<evidence type="ECO:0000313" key="3">
    <source>
        <dbReference type="Proteomes" id="UP000030125"/>
    </source>
</evidence>
<dbReference type="RefSeq" id="WP_036852434.1">
    <property type="nucleotide sequence ID" value="NZ_JQJD01000051.1"/>
</dbReference>
<dbReference type="InterPro" id="IPR053842">
    <property type="entry name" value="NikA-like"/>
</dbReference>
<keyword evidence="3" id="KW-1185">Reference proteome</keyword>
<feature type="region of interest" description="Disordered" evidence="1">
    <location>
        <begin position="1"/>
        <end position="20"/>
    </location>
</feature>